<dbReference type="SUPFAM" id="SSF51126">
    <property type="entry name" value="Pectin lyase-like"/>
    <property type="match status" value="1"/>
</dbReference>
<proteinExistence type="predicted"/>
<sequence length="739" mass="74496">MTGANTYSGTTTVSAGALQVGNGGTQGSLQGDVVDNAALVLNRSDVLTVGGAISGTGSVTQSGTGTTILTGANTYSGTTTVSAGTLQVGNGGTQGSILGNVLNNAALVFNRSDLTTFGGAITGSGSVKQTGGGTLSLTGVSNYLGGTFLDAGALSIGNASAIGSGTLAMAENTQINFASSFNLTNRITLTGDPYVDVAAGATTELSNVIADGSLPGDLVKLGAGTLVLSGADTYTGATEVSAGVLSVQGSLASKVTVDNGALLMGLGSVGGLNVLAGSTVATGGTVIGTLTVNGNLNVAAGSAYRVNINDVGQGDLLNVHGRALLAGGSVHVASSGTRWSLSHRYVLVTASGGVTGQFTDATADFVFLTPNLSYDASNVYLTLARNDFSFASVGNTQNRRATAVGLESLNHDSDLYQAILPLNASAAQSAFDSLAGASLASTRTAIIEDSRYVGDAIGQHLLEPATSPASGANVWSSTWGHWGGDAGNPNATAQHYNGSGLVLGVDGQLSDLRVGTLVGQHQLDNSAGGGSRASSTATDLGVYADTDLGALHVQGGAAYSWYDTNSHRNIDFAPYAGNANAHYGSGVAQGFIDTGYRFSFGDVALTPFANVARVLMHQDGYHEHHSDTALDVRGSSSTVNYGTLGLRASYRASAGTELHASLGEQHAWGDIMPVNEQRFASGGDNFQVVGVPVARNTAVGKLGVDFAASPALTLNLNAHEQLGNGSTDHDVRLSAEYRF</sequence>
<accession>A0ABR5JN45</accession>
<dbReference type="NCBIfam" id="TIGR02601">
    <property type="entry name" value="autotrns_rpt"/>
    <property type="match status" value="3"/>
</dbReference>
<evidence type="ECO:0000259" key="2">
    <source>
        <dbReference type="PROSITE" id="PS51208"/>
    </source>
</evidence>
<keyword evidence="1" id="KW-0732">Signal</keyword>
<organism evidence="3 4">
    <name type="scientific">Pseudomonas coronafaciens pv. porri</name>
    <dbReference type="NCBI Taxonomy" id="83964"/>
    <lineage>
        <taxon>Bacteria</taxon>
        <taxon>Pseudomonadati</taxon>
        <taxon>Pseudomonadota</taxon>
        <taxon>Gammaproteobacteria</taxon>
        <taxon>Pseudomonadales</taxon>
        <taxon>Pseudomonadaceae</taxon>
        <taxon>Pseudomonas</taxon>
        <taxon>Pseudomonas coronafaciens</taxon>
    </lineage>
</organism>
<dbReference type="SUPFAM" id="SSF103515">
    <property type="entry name" value="Autotransporter"/>
    <property type="match status" value="1"/>
</dbReference>
<name>A0ABR5JN45_9PSED</name>
<dbReference type="Gene3D" id="2.160.20.20">
    <property type="match status" value="2"/>
</dbReference>
<dbReference type="InterPro" id="IPR013425">
    <property type="entry name" value="Autotrns_rpt"/>
</dbReference>
<reference evidence="3 4" key="1">
    <citation type="submission" date="2014-12" db="EMBL/GenBank/DDBJ databases">
        <authorList>
            <person name="Baeyen S."/>
        </authorList>
    </citation>
    <scope>NUCLEOTIDE SEQUENCE [LARGE SCALE GENOMIC DNA]</scope>
    <source>
        <strain evidence="3 4">LMG 28496</strain>
    </source>
</reference>
<feature type="domain" description="Autotransporter" evidence="2">
    <location>
        <begin position="467"/>
        <end position="739"/>
    </location>
</feature>
<comment type="caution">
    <text evidence="3">The sequence shown here is derived from an EMBL/GenBank/DDBJ whole genome shotgun (WGS) entry which is preliminary data.</text>
</comment>
<dbReference type="Proteomes" id="UP000037201">
    <property type="component" value="Unassembled WGS sequence"/>
</dbReference>
<dbReference type="Pfam" id="PF12951">
    <property type="entry name" value="PATR"/>
    <property type="match status" value="4"/>
</dbReference>
<dbReference type="InterPro" id="IPR036709">
    <property type="entry name" value="Autotransporte_beta_dom_sf"/>
</dbReference>
<dbReference type="InterPro" id="IPR005546">
    <property type="entry name" value="Autotransporte_beta"/>
</dbReference>
<dbReference type="Pfam" id="PF03797">
    <property type="entry name" value="Autotransporter"/>
    <property type="match status" value="1"/>
</dbReference>
<dbReference type="PROSITE" id="PS51208">
    <property type="entry name" value="AUTOTRANSPORTER"/>
    <property type="match status" value="1"/>
</dbReference>
<dbReference type="InterPro" id="IPR011050">
    <property type="entry name" value="Pectin_lyase_fold/virulence"/>
</dbReference>
<dbReference type="SMART" id="SM00869">
    <property type="entry name" value="Autotransporter"/>
    <property type="match status" value="1"/>
</dbReference>
<dbReference type="Gene3D" id="2.40.128.130">
    <property type="entry name" value="Autotransporter beta-domain"/>
    <property type="match status" value="1"/>
</dbReference>
<gene>
    <name evidence="3" type="ORF">OX90_14520</name>
</gene>
<dbReference type="EMBL" id="JUEU01000157">
    <property type="protein sequence ID" value="KOP58615.1"/>
    <property type="molecule type" value="Genomic_DNA"/>
</dbReference>
<protein>
    <recommendedName>
        <fullName evidence="2">Autotransporter domain-containing protein</fullName>
    </recommendedName>
</protein>
<evidence type="ECO:0000313" key="3">
    <source>
        <dbReference type="EMBL" id="KOP58615.1"/>
    </source>
</evidence>
<dbReference type="InterPro" id="IPR012332">
    <property type="entry name" value="Autotransporter_pectin_lyase_C"/>
</dbReference>
<reference evidence="3 4" key="2">
    <citation type="submission" date="2015-09" db="EMBL/GenBank/DDBJ databases">
        <title>Genome analysis of Pseudomonas syringae pv. porri LMG.</title>
        <authorList>
            <person name="Rombouts S."/>
        </authorList>
    </citation>
    <scope>NUCLEOTIDE SEQUENCE [LARGE SCALE GENOMIC DNA]</scope>
    <source>
        <strain evidence="3 4">LMG 28496</strain>
    </source>
</reference>
<keyword evidence="4" id="KW-1185">Reference proteome</keyword>
<evidence type="ECO:0000256" key="1">
    <source>
        <dbReference type="ARBA" id="ARBA00022729"/>
    </source>
</evidence>
<evidence type="ECO:0000313" key="4">
    <source>
        <dbReference type="Proteomes" id="UP000037201"/>
    </source>
</evidence>